<dbReference type="GeneID" id="320484"/>
<gene>
    <name evidence="3" type="primary">Rasal3</name>
</gene>
<dbReference type="DNASU" id="320484"/>
<reference evidence="2" key="2">
    <citation type="journal article" date="2000" name="Genome Res.">
        <title>Normalization and subtraction of cap-trapper-selected cDNAs to prepare full-length cDNA libraries for rapid discovery of new genes.</title>
        <authorList>
            <person name="Carninci P."/>
            <person name="Shibata Y."/>
            <person name="Hayatsu N."/>
            <person name="Sugahara Y."/>
            <person name="Shibata K."/>
            <person name="Itoh M."/>
            <person name="Konno H."/>
            <person name="Okazaki Y."/>
            <person name="Muramatsu M."/>
            <person name="Hayashizaki Y."/>
        </authorList>
    </citation>
    <scope>NUCLEOTIDE SEQUENCE</scope>
    <source>
        <strain evidence="2">C57BL/6J</strain>
        <tissue evidence="2">Thymus</tissue>
    </source>
</reference>
<dbReference type="BioGRID-ORCS" id="320484">
    <property type="hits" value="0 hits in 76 CRISPR screens"/>
</dbReference>
<reference evidence="2" key="7">
    <citation type="journal article" date="2005" name="Science">
        <title>The Transcriptional Landscape of the Mammalian Genome.</title>
        <authorList>
            <consortium name="The FANTOM Consortium"/>
            <consortium name="Riken Genome Exploration Research Group and Genome Science Group (Genome Network Project Core Group)"/>
        </authorList>
    </citation>
    <scope>NUCLEOTIDE SEQUENCE</scope>
    <source>
        <strain evidence="2">C57BL/6J</strain>
        <tissue evidence="2">Thymus</tissue>
    </source>
</reference>
<dbReference type="MGI" id="MGI:2444128">
    <property type="gene designation" value="Rasal3"/>
</dbReference>
<feature type="compositionally biased region" description="Polar residues" evidence="1">
    <location>
        <begin position="34"/>
        <end position="44"/>
    </location>
</feature>
<dbReference type="KEGG" id="mmu:320484"/>
<evidence type="ECO:0000256" key="1">
    <source>
        <dbReference type="SAM" id="MobiDB-lite"/>
    </source>
</evidence>
<reference evidence="2" key="6">
    <citation type="journal article" date="2002" name="Nature">
        <title>Analysis of the mouse transcriptome based on functional annotation of 60,770 full-length cDNAs.</title>
        <authorList>
            <consortium name="The FANTOM Consortium and the RIKEN Genome Exploration Research Group Phase I and II Team"/>
        </authorList>
    </citation>
    <scope>NUCLEOTIDE SEQUENCE</scope>
    <source>
        <strain evidence="2">C57BL/6J</strain>
        <tissue evidence="2">Thymus</tissue>
    </source>
</reference>
<organism evidence="2">
    <name type="scientific">Mus musculus</name>
    <name type="common">Mouse</name>
    <dbReference type="NCBI Taxonomy" id="10090"/>
    <lineage>
        <taxon>Eukaryota</taxon>
        <taxon>Metazoa</taxon>
        <taxon>Chordata</taxon>
        <taxon>Craniata</taxon>
        <taxon>Vertebrata</taxon>
        <taxon>Euteleostomi</taxon>
        <taxon>Mammalia</taxon>
        <taxon>Eutheria</taxon>
        <taxon>Euarchontoglires</taxon>
        <taxon>Glires</taxon>
        <taxon>Rodentia</taxon>
        <taxon>Myomorpha</taxon>
        <taxon>Muroidea</taxon>
        <taxon>Muridae</taxon>
        <taxon>Murinae</taxon>
        <taxon>Mus</taxon>
        <taxon>Mus</taxon>
    </lineage>
</organism>
<dbReference type="UCSC" id="uc008bww.1">
    <property type="organism name" value="mouse"/>
</dbReference>
<dbReference type="PeptideAtlas" id="Q8CAS7"/>
<proteinExistence type="evidence at transcript level"/>
<sequence>MKPECGQTMFRTFWSRSRDSSAMDPPLQSEEDSQTQPSLPSPLTSYRWHTGGSGEKAAGGFRWGRFAGWGRALSHQEPMVNSQPAPRSLFRRVLSAPPKESRSNRLRFSKTLWGRHKNVAPLEPKPNPKAPEPELELVADPDLPVAQIPEPPTPDMPVWNIDGFTLLEGKLVMLGEEEVSKAREGQGGTGQRRW</sequence>
<evidence type="ECO:0000313" key="3">
    <source>
        <dbReference type="MGI" id="MGI:2444128"/>
    </source>
</evidence>
<dbReference type="EMBL" id="AK037914">
    <property type="protein sequence ID" value="BAC29900.1"/>
    <property type="molecule type" value="mRNA"/>
</dbReference>
<dbReference type="AlphaFoldDB" id="Q8CAS7"/>
<protein>
    <submittedName>
        <fullName evidence="2">Uncharacterized protein</fullName>
    </submittedName>
</protein>
<reference evidence="2" key="8">
    <citation type="journal article" date="2005" name="Science">
        <title>Antisense Transcription in the Mammalian Transcriptome.</title>
        <authorList>
            <consortium name="RIKEN Genome Exploration Research Group and Genome Science Group (Genome Network Project Core Group) and the FANTOM Consortium"/>
        </authorList>
    </citation>
    <scope>NUCLEOTIDE SEQUENCE</scope>
    <source>
        <strain evidence="2">C57BL/6J</strain>
        <tissue evidence="2">Thymus</tissue>
    </source>
</reference>
<reference evidence="2" key="1">
    <citation type="journal article" date="1999" name="Methods Enzymol.">
        <title>High-efficiency full-length cDNA cloning.</title>
        <authorList>
            <person name="Carninci P."/>
            <person name="Hayashizaki Y."/>
        </authorList>
    </citation>
    <scope>NUCLEOTIDE SEQUENCE</scope>
    <source>
        <strain evidence="2">C57BL/6J</strain>
        <tissue evidence="2">Thymus</tissue>
    </source>
</reference>
<feature type="region of interest" description="Disordered" evidence="1">
    <location>
        <begin position="1"/>
        <end position="59"/>
    </location>
</feature>
<dbReference type="AGR" id="MGI:2444128"/>
<reference evidence="2" key="4">
    <citation type="journal article" date="2001" name="Nature">
        <title>Functional annotation of a full-length mouse cDNA collection.</title>
        <authorList>
            <consortium name="The RIKEN Genome Exploration Research Group Phase II Team and the FANTOM Consortium"/>
        </authorList>
    </citation>
    <scope>NUCLEOTIDE SEQUENCE</scope>
    <source>
        <strain evidence="2">C57BL/6J</strain>
        <tissue evidence="2">Thymus</tissue>
    </source>
</reference>
<dbReference type="RefSeq" id="NP_848900.2">
    <property type="nucleotide sequence ID" value="NM_178785.3"/>
</dbReference>
<evidence type="ECO:0000313" key="2">
    <source>
        <dbReference type="EMBL" id="BAC29900.1"/>
    </source>
</evidence>
<dbReference type="CTD" id="64926"/>
<reference evidence="2" key="3">
    <citation type="journal article" date="2000" name="Genome Res.">
        <title>RIKEN integrated sequence analysis (RISA) system--384-format sequencing pipeline with 384 multicapillary sequencer.</title>
        <authorList>
            <person name="Shibata K."/>
            <person name="Itoh M."/>
            <person name="Aizawa K."/>
            <person name="Nagaoka S."/>
            <person name="Sasaki N."/>
            <person name="Carninci P."/>
            <person name="Konno H."/>
            <person name="Akiyama J."/>
            <person name="Nishi K."/>
            <person name="Kitsunai T."/>
            <person name="Tashiro H."/>
            <person name="Itoh M."/>
            <person name="Sumi N."/>
            <person name="Ishii Y."/>
            <person name="Nakamura S."/>
            <person name="Hazama M."/>
            <person name="Nishine T."/>
            <person name="Harada A."/>
            <person name="Yamamoto R."/>
            <person name="Matsumoto H."/>
            <person name="Sakaguchi S."/>
            <person name="Ikegami T."/>
            <person name="Kashiwagi K."/>
            <person name="Fujiwake S."/>
            <person name="Inoue K."/>
            <person name="Togawa Y."/>
            <person name="Izawa M."/>
            <person name="Ohara E."/>
            <person name="Watahiki M."/>
            <person name="Yoneda Y."/>
            <person name="Ishikawa T."/>
            <person name="Ozawa K."/>
            <person name="Tanaka T."/>
            <person name="Matsuura S."/>
            <person name="Kawai J."/>
            <person name="Okazaki Y."/>
            <person name="Muramatsu M."/>
            <person name="Inoue Y."/>
            <person name="Kira A."/>
            <person name="Hayashizaki Y."/>
        </authorList>
    </citation>
    <scope>NUCLEOTIDE SEQUENCE</scope>
    <source>
        <strain evidence="2">C57BL/6J</strain>
        <tissue evidence="2">Thymus</tissue>
    </source>
</reference>
<reference evidence="2" key="5">
    <citation type="submission" date="2001-07" db="EMBL/GenBank/DDBJ databases">
        <authorList>
            <person name="Adachi J."/>
            <person name="Aizawa K."/>
            <person name="Akimura T."/>
            <person name="Arakawa T."/>
            <person name="Bono H."/>
            <person name="Carninci P."/>
            <person name="Fukuda S."/>
            <person name="Furuno M."/>
            <person name="Hanagaki T."/>
            <person name="Hara A."/>
            <person name="Hashizume W."/>
            <person name="Hayashida K."/>
            <person name="Hayatsu N."/>
            <person name="Hiramoto K."/>
            <person name="Hiraoka T."/>
            <person name="Hirozane T."/>
            <person name="Hori F."/>
            <person name="Imotani K."/>
            <person name="Ishii Y."/>
            <person name="Itoh M."/>
            <person name="Kagawa I."/>
            <person name="Kasukawa T."/>
            <person name="Katoh H."/>
            <person name="Kawai J."/>
            <person name="Kojima Y."/>
            <person name="Kondo S."/>
            <person name="Konno H."/>
            <person name="Kouda M."/>
            <person name="Koya S."/>
            <person name="Kurihara C."/>
            <person name="Matsuyama T."/>
            <person name="Miyazaki A."/>
            <person name="Murata M."/>
            <person name="Nakamura M."/>
            <person name="Nishi K."/>
            <person name="Nomura K."/>
            <person name="Numazaki R."/>
            <person name="Ohno M."/>
            <person name="Ohsato N."/>
            <person name="Okazaki Y."/>
            <person name="Saito R."/>
            <person name="Saitoh H."/>
            <person name="Sakai C."/>
            <person name="Sakai K."/>
            <person name="Sakazume N."/>
            <person name="Sano H."/>
            <person name="Sasaki D."/>
            <person name="Shibata K."/>
            <person name="Shinagawa A."/>
            <person name="Shiraki T."/>
            <person name="Sogabe Y."/>
            <person name="Tagami M."/>
            <person name="Tagawa A."/>
            <person name="Takahashi F."/>
            <person name="Takaku-Akahira S."/>
            <person name="Takeda Y."/>
            <person name="Tanaka T."/>
            <person name="Tomaru A."/>
            <person name="Toya T."/>
            <person name="Yasunishi A."/>
            <person name="Muramatsu M."/>
            <person name="Hayashizaki Y."/>
        </authorList>
    </citation>
    <scope>NUCLEOTIDE SEQUENCE</scope>
    <source>
        <strain evidence="2">C57BL/6J</strain>
        <tissue evidence="2">Thymus</tissue>
    </source>
</reference>
<accession>Q8CAS7</accession>
<name>Q8CAS7_MOUSE</name>